<dbReference type="Proteomes" id="UP000320653">
    <property type="component" value="Unassembled WGS sequence"/>
</dbReference>
<dbReference type="Gene3D" id="1.10.1220.10">
    <property type="entry name" value="Met repressor-like"/>
    <property type="match status" value="1"/>
</dbReference>
<dbReference type="InterPro" id="IPR013321">
    <property type="entry name" value="Arc_rbn_hlx_hlx"/>
</dbReference>
<keyword evidence="2" id="KW-1185">Reference proteome</keyword>
<dbReference type="SUPFAM" id="SSF47598">
    <property type="entry name" value="Ribbon-helix-helix"/>
    <property type="match status" value="1"/>
</dbReference>
<dbReference type="OrthoDB" id="8297311at2"/>
<gene>
    <name evidence="1" type="ORF">FHW37_105177</name>
</gene>
<accession>A0A561QNX8</accession>
<comment type="caution">
    <text evidence="1">The sequence shown here is derived from an EMBL/GenBank/DDBJ whole genome shotgun (WGS) entry which is preliminary data.</text>
</comment>
<dbReference type="GO" id="GO:0006355">
    <property type="term" value="P:regulation of DNA-templated transcription"/>
    <property type="evidence" value="ECO:0007669"/>
    <property type="project" value="InterPro"/>
</dbReference>
<evidence type="ECO:0000313" key="1">
    <source>
        <dbReference type="EMBL" id="TWF52078.1"/>
    </source>
</evidence>
<dbReference type="InterPro" id="IPR010985">
    <property type="entry name" value="Ribbon_hlx_hlx"/>
</dbReference>
<organism evidence="1 2">
    <name type="scientific">Neorhizobium alkalisoli</name>
    <dbReference type="NCBI Taxonomy" id="528178"/>
    <lineage>
        <taxon>Bacteria</taxon>
        <taxon>Pseudomonadati</taxon>
        <taxon>Pseudomonadota</taxon>
        <taxon>Alphaproteobacteria</taxon>
        <taxon>Hyphomicrobiales</taxon>
        <taxon>Rhizobiaceae</taxon>
        <taxon>Rhizobium/Agrobacterium group</taxon>
        <taxon>Neorhizobium</taxon>
    </lineage>
</organism>
<name>A0A561QNX8_9HYPH</name>
<protein>
    <submittedName>
        <fullName evidence="1">Putative transcriptional regulator</fullName>
    </submittedName>
</protein>
<evidence type="ECO:0000313" key="2">
    <source>
        <dbReference type="Proteomes" id="UP000320653"/>
    </source>
</evidence>
<dbReference type="EMBL" id="VIWP01000005">
    <property type="protein sequence ID" value="TWF52078.1"/>
    <property type="molecule type" value="Genomic_DNA"/>
</dbReference>
<dbReference type="RefSeq" id="WP_145639643.1">
    <property type="nucleotide sequence ID" value="NZ_VIWP01000005.1"/>
</dbReference>
<dbReference type="AlphaFoldDB" id="A0A561QNX8"/>
<proteinExistence type="predicted"/>
<sequence length="86" mass="9573">MSDRELSDPITMRLPTDLLSEIEEIAKICNRSRSWVFVRAVKSYLAAEGREIIELAEAKRDIENGLGQNLDDVIDEVEAIIKGAAA</sequence>
<reference evidence="1 2" key="1">
    <citation type="submission" date="2019-06" db="EMBL/GenBank/DDBJ databases">
        <title>Sorghum-associated microbial communities from plants grown in Nebraska, USA.</title>
        <authorList>
            <person name="Schachtman D."/>
        </authorList>
    </citation>
    <scope>NUCLEOTIDE SEQUENCE [LARGE SCALE GENOMIC DNA]</scope>
    <source>
        <strain evidence="1 2">1225</strain>
    </source>
</reference>